<sequence length="380" mass="42172">MPSVNERFTATVRDVSTDGRGIIEHPQGQVFFAAGVWPGETGLFVITGFRQRFGFARLLELLEPSADRVVPGCPHHGIGATDCGGCPWQFMAYPAQLTAKEQRVHTAMTRLGVVEQVAPILAAEDIWHYRNRAQLKTDGKQIGYVAAGSNTLAPVNECPILTGKNRATMQALLATLPNPRFKPARKQQWTTLDIDEDVTADAIVPDRRRPFRQGNTAQNEKMKEWLASRIATLDPTRPVLELFAGSGNFTEVLAAAGFTQILAIDSAEDGVKALAARRLPGVEAWLCNLFAEDAYERVRQKNKGASILVLDPPRDGLKNAAHLLTRKHLFRDVFYISCDLATFARDLDIFLKNGFKVVEIQPLDQFPHTPHIELLAWLTR</sequence>
<evidence type="ECO:0000256" key="7">
    <source>
        <dbReference type="PROSITE-ProRule" id="PRU10015"/>
    </source>
</evidence>
<dbReference type="SUPFAM" id="SSF53335">
    <property type="entry name" value="S-adenosyl-L-methionine-dependent methyltransferases"/>
    <property type="match status" value="1"/>
</dbReference>
<feature type="binding site" evidence="6">
    <location>
        <position position="213"/>
    </location>
    <ligand>
        <name>S-adenosyl-L-methionine</name>
        <dbReference type="ChEBI" id="CHEBI:59789"/>
    </ligand>
</feature>
<feature type="binding site" evidence="6">
    <location>
        <position position="311"/>
    </location>
    <ligand>
        <name>S-adenosyl-L-methionine</name>
        <dbReference type="ChEBI" id="CHEBI:59789"/>
    </ligand>
</feature>
<evidence type="ECO:0000313" key="8">
    <source>
        <dbReference type="EMBL" id="PLW82369.1"/>
    </source>
</evidence>
<keyword evidence="2 6" id="KW-0489">Methyltransferase</keyword>
<comment type="caution">
    <text evidence="8">The sequence shown here is derived from an EMBL/GenBank/DDBJ whole genome shotgun (WGS) entry which is preliminary data.</text>
</comment>
<keyword evidence="4 6" id="KW-0949">S-adenosyl-L-methionine</keyword>
<dbReference type="PROSITE" id="PS01231">
    <property type="entry name" value="TRMA_2"/>
    <property type="match status" value="1"/>
</dbReference>
<name>A0A2N5Y1X1_9GAMM</name>
<dbReference type="PROSITE" id="PS51687">
    <property type="entry name" value="SAM_MT_RNA_M5U"/>
    <property type="match status" value="1"/>
</dbReference>
<dbReference type="SUPFAM" id="SSF50249">
    <property type="entry name" value="Nucleic acid-binding proteins"/>
    <property type="match status" value="1"/>
</dbReference>
<evidence type="ECO:0000256" key="4">
    <source>
        <dbReference type="ARBA" id="ARBA00022691"/>
    </source>
</evidence>
<feature type="active site" evidence="7">
    <location>
        <position position="338"/>
    </location>
</feature>
<comment type="similarity">
    <text evidence="6">Belongs to the class I-like SAM-binding methyltransferase superfamily. RNA M5U methyltransferase family.</text>
</comment>
<dbReference type="CDD" id="cd02440">
    <property type="entry name" value="AdoMet_MTases"/>
    <property type="match status" value="1"/>
</dbReference>
<dbReference type="Proteomes" id="UP000234845">
    <property type="component" value="Unassembled WGS sequence"/>
</dbReference>
<keyword evidence="3 6" id="KW-0808">Transferase</keyword>
<keyword evidence="1" id="KW-0479">Metal-binding</keyword>
<dbReference type="InterPro" id="IPR012340">
    <property type="entry name" value="NA-bd_OB-fold"/>
</dbReference>
<dbReference type="RefSeq" id="WP_101521621.1">
    <property type="nucleotide sequence ID" value="NZ_PKLZ01000008.1"/>
</dbReference>
<dbReference type="Gene3D" id="2.40.50.1070">
    <property type="match status" value="1"/>
</dbReference>
<dbReference type="Gene3D" id="2.40.50.140">
    <property type="entry name" value="Nucleic acid-binding proteins"/>
    <property type="match status" value="1"/>
</dbReference>
<keyword evidence="9" id="KW-1185">Reference proteome</keyword>
<dbReference type="GO" id="GO:0051539">
    <property type="term" value="F:4 iron, 4 sulfur cluster binding"/>
    <property type="evidence" value="ECO:0007669"/>
    <property type="project" value="UniProtKB-KW"/>
</dbReference>
<dbReference type="GO" id="GO:0070041">
    <property type="term" value="F:rRNA (uridine-C5-)-methyltransferase activity"/>
    <property type="evidence" value="ECO:0007669"/>
    <property type="project" value="TreeGrafter"/>
</dbReference>
<evidence type="ECO:0000256" key="1">
    <source>
        <dbReference type="ARBA" id="ARBA00022485"/>
    </source>
</evidence>
<organism evidence="8 9">
    <name type="scientific">Kineobactrum sediminis</name>
    <dbReference type="NCBI Taxonomy" id="1905677"/>
    <lineage>
        <taxon>Bacteria</taxon>
        <taxon>Pseudomonadati</taxon>
        <taxon>Pseudomonadota</taxon>
        <taxon>Gammaproteobacteria</taxon>
        <taxon>Cellvibrionales</taxon>
        <taxon>Halieaceae</taxon>
        <taxon>Kineobactrum</taxon>
    </lineage>
</organism>
<feature type="active site" description="Nucleophile" evidence="6">
    <location>
        <position position="338"/>
    </location>
</feature>
<keyword evidence="1" id="KW-0408">Iron</keyword>
<evidence type="ECO:0000313" key="9">
    <source>
        <dbReference type="Proteomes" id="UP000234845"/>
    </source>
</evidence>
<accession>A0A2N5Y1X1</accession>
<dbReference type="InterPro" id="IPR010280">
    <property type="entry name" value="U5_MeTrfase_fam"/>
</dbReference>
<feature type="binding site" evidence="6">
    <location>
        <position position="243"/>
    </location>
    <ligand>
        <name>S-adenosyl-L-methionine</name>
        <dbReference type="ChEBI" id="CHEBI:59789"/>
    </ligand>
</feature>
<dbReference type="GO" id="GO:0070475">
    <property type="term" value="P:rRNA base methylation"/>
    <property type="evidence" value="ECO:0007669"/>
    <property type="project" value="TreeGrafter"/>
</dbReference>
<dbReference type="InterPro" id="IPR030390">
    <property type="entry name" value="MeTrfase_TrmA_AS"/>
</dbReference>
<evidence type="ECO:0000256" key="6">
    <source>
        <dbReference type="PROSITE-ProRule" id="PRU01024"/>
    </source>
</evidence>
<dbReference type="Gene3D" id="3.40.50.150">
    <property type="entry name" value="Vaccinia Virus protein VP39"/>
    <property type="match status" value="2"/>
</dbReference>
<evidence type="ECO:0000256" key="5">
    <source>
        <dbReference type="ARBA" id="ARBA00023014"/>
    </source>
</evidence>
<protein>
    <submittedName>
        <fullName evidence="8">Class I SAM-dependent RNA methyltransferase</fullName>
    </submittedName>
</protein>
<dbReference type="InterPro" id="IPR029063">
    <property type="entry name" value="SAM-dependent_MTases_sf"/>
</dbReference>
<gene>
    <name evidence="8" type="ORF">CWI75_11445</name>
</gene>
<feature type="binding site" evidence="6">
    <location>
        <position position="265"/>
    </location>
    <ligand>
        <name>S-adenosyl-L-methionine</name>
        <dbReference type="ChEBI" id="CHEBI:59789"/>
    </ligand>
</feature>
<dbReference type="OrthoDB" id="9804590at2"/>
<dbReference type="PROSITE" id="PS01230">
    <property type="entry name" value="TRMA_1"/>
    <property type="match status" value="1"/>
</dbReference>
<dbReference type="EMBL" id="PKLZ01000008">
    <property type="protein sequence ID" value="PLW82369.1"/>
    <property type="molecule type" value="Genomic_DNA"/>
</dbReference>
<dbReference type="PANTHER" id="PTHR11061">
    <property type="entry name" value="RNA M5U METHYLTRANSFERASE"/>
    <property type="match status" value="1"/>
</dbReference>
<reference evidence="9" key="1">
    <citation type="submission" date="2017-11" db="EMBL/GenBank/DDBJ databases">
        <title>The draft genome sequence of Chromatocurvus sp. F02.</title>
        <authorList>
            <person name="Du Z.-J."/>
            <person name="Chang Y.-Q."/>
        </authorList>
    </citation>
    <scope>NUCLEOTIDE SEQUENCE [LARGE SCALE GENOMIC DNA]</scope>
    <source>
        <strain evidence="9">F02</strain>
    </source>
</reference>
<dbReference type="Pfam" id="PF05958">
    <property type="entry name" value="tRNA_U5-meth_tr"/>
    <property type="match status" value="2"/>
</dbReference>
<dbReference type="AlphaFoldDB" id="A0A2N5Y1X1"/>
<evidence type="ECO:0000256" key="3">
    <source>
        <dbReference type="ARBA" id="ARBA00022679"/>
    </source>
</evidence>
<evidence type="ECO:0000256" key="2">
    <source>
        <dbReference type="ARBA" id="ARBA00022603"/>
    </source>
</evidence>
<keyword evidence="5" id="KW-0411">Iron-sulfur</keyword>
<dbReference type="PANTHER" id="PTHR11061:SF49">
    <property type="entry name" value="23S RRNA (URACIL(1939)-C(5))-METHYLTRANSFERASE RLMD"/>
    <property type="match status" value="1"/>
</dbReference>
<proteinExistence type="inferred from homology"/>
<dbReference type="InterPro" id="IPR030391">
    <property type="entry name" value="MeTrfase_TrmA_CS"/>
</dbReference>
<keyword evidence="1" id="KW-0004">4Fe-4S</keyword>